<dbReference type="PANTHER" id="PTHR22576">
    <property type="entry name" value="MUCOSA ASSOCIATED LYMPHOID TISSUE LYMPHOMA TRANSLOCATION PROTEIN 1/PARACASPASE"/>
    <property type="match status" value="1"/>
</dbReference>
<keyword evidence="9" id="KW-1185">Reference proteome</keyword>
<keyword evidence="2" id="KW-0645">Protease</keyword>
<dbReference type="Proteomes" id="UP001623349">
    <property type="component" value="Unassembled WGS sequence"/>
</dbReference>
<dbReference type="SMART" id="SM00115">
    <property type="entry name" value="CASc"/>
    <property type="match status" value="1"/>
</dbReference>
<proteinExistence type="inferred from homology"/>
<evidence type="ECO:0000259" key="6">
    <source>
        <dbReference type="PROSITE" id="PS50207"/>
    </source>
</evidence>
<dbReference type="PANTHER" id="PTHR22576:SF41">
    <property type="entry name" value="CASPASE 14, APOPTOSIS-RELATED CYSTEINE PEPTIDASE"/>
    <property type="match status" value="1"/>
</dbReference>
<evidence type="ECO:0000256" key="3">
    <source>
        <dbReference type="ARBA" id="ARBA00022807"/>
    </source>
</evidence>
<evidence type="ECO:0000256" key="5">
    <source>
        <dbReference type="RuleBase" id="RU003971"/>
    </source>
</evidence>
<feature type="domain" description="Caspase family p20" evidence="7">
    <location>
        <begin position="294"/>
        <end position="358"/>
    </location>
</feature>
<name>A0ABQ0FN69_APOSI</name>
<reference evidence="8 9" key="1">
    <citation type="submission" date="2024-08" db="EMBL/GenBank/DDBJ databases">
        <title>The draft genome of Apodemus speciosus.</title>
        <authorList>
            <person name="Nabeshima K."/>
            <person name="Suzuki S."/>
            <person name="Onuma M."/>
        </authorList>
    </citation>
    <scope>NUCLEOTIDE SEQUENCE [LARGE SCALE GENOMIC DNA]</scope>
    <source>
        <strain evidence="8">IB14-021</strain>
    </source>
</reference>
<evidence type="ECO:0000256" key="1">
    <source>
        <dbReference type="ARBA" id="ARBA00010134"/>
    </source>
</evidence>
<protein>
    <submittedName>
        <fullName evidence="8">Caspase 16, apoptosis-related cysteine peptidase</fullName>
    </submittedName>
</protein>
<dbReference type="InterPro" id="IPR015917">
    <property type="entry name" value="Pept_C14A"/>
</dbReference>
<dbReference type="InterPro" id="IPR011600">
    <property type="entry name" value="Pept_C14_caspase"/>
</dbReference>
<dbReference type="InterPro" id="IPR029030">
    <property type="entry name" value="Caspase-like_dom_sf"/>
</dbReference>
<keyword evidence="3" id="KW-0788">Thiol protease</keyword>
<sequence length="484" mass="52401">MESHILDLQPMARPLLCRAIWSCSGSRGAKPDLVLHPQWPSGASPGDRERHDVPIPYELTHLLGRKGKYSVQGSRAALALCSPGVSATAVAAVDGVFQTLGFENCEKRKVPVQSFPKELSLFRERLDARRGAVGCALVVLMAPSGQLRQTQLLAKELSHCGALLGCPKIFLLLSSGLKAAWEPEAFLLHLGKICNRHPHWSLLQLLTEKWLKSLLGTPTVQSLGPPSGGLCVSEMRSPGGQSTQYDLSGTRAALLLAVIQDRLGAQHDVAALRDLCQALGFKAFWEELAQFREKLDTHEGPVSCALVALMAHGGPQGQLLGADGEEVQPDVLLQELSCCQALHGHPKIFLLQACRGGSRDPGVGPRTFPWYRRWLRAPPAIPTQADVLQIHADAPGSLVSSGQADVLTVCAAAEGGVAYRDEKGSDFVQTLVEVIRANPGQDLLELLTEVNRRVCELDVLGPDSDELRKACLEIRSSLRRRLCL</sequence>
<dbReference type="PRINTS" id="PR00376">
    <property type="entry name" value="IL1BCENZYME"/>
</dbReference>
<dbReference type="InterPro" id="IPR002138">
    <property type="entry name" value="Pept_C14_p10"/>
</dbReference>
<comment type="similarity">
    <text evidence="1 5">Belongs to the peptidase C14A family.</text>
</comment>
<keyword evidence="4" id="KW-0865">Zymogen</keyword>
<evidence type="ECO:0000313" key="8">
    <source>
        <dbReference type="EMBL" id="GAB1300625.1"/>
    </source>
</evidence>
<evidence type="ECO:0000256" key="4">
    <source>
        <dbReference type="ARBA" id="ARBA00023145"/>
    </source>
</evidence>
<gene>
    <name evidence="8" type="ORF">APTSU1_001586300</name>
</gene>
<accession>A0ABQ0FN69</accession>
<dbReference type="EMBL" id="BAAFST010000017">
    <property type="protein sequence ID" value="GAB1300625.1"/>
    <property type="molecule type" value="Genomic_DNA"/>
</dbReference>
<evidence type="ECO:0000256" key="2">
    <source>
        <dbReference type="ARBA" id="ARBA00022670"/>
    </source>
</evidence>
<dbReference type="InterPro" id="IPR052039">
    <property type="entry name" value="Caspase-related_regulators"/>
</dbReference>
<feature type="domain" description="Caspase family p10" evidence="6">
    <location>
        <begin position="403"/>
        <end position="484"/>
    </location>
</feature>
<dbReference type="Gene3D" id="3.40.50.1460">
    <property type="match status" value="1"/>
</dbReference>
<dbReference type="PROSITE" id="PS50208">
    <property type="entry name" value="CASPASE_P20"/>
    <property type="match status" value="1"/>
</dbReference>
<dbReference type="InterPro" id="IPR001309">
    <property type="entry name" value="Pept_C14_p20"/>
</dbReference>
<evidence type="ECO:0000313" key="9">
    <source>
        <dbReference type="Proteomes" id="UP001623349"/>
    </source>
</evidence>
<keyword evidence="3" id="KW-0378">Hydrolase</keyword>
<comment type="caution">
    <text evidence="8">The sequence shown here is derived from an EMBL/GenBank/DDBJ whole genome shotgun (WGS) entry which is preliminary data.</text>
</comment>
<dbReference type="Pfam" id="PF00656">
    <property type="entry name" value="Peptidase_C14"/>
    <property type="match status" value="1"/>
</dbReference>
<organism evidence="8 9">
    <name type="scientific">Apodemus speciosus</name>
    <name type="common">Large Japanese field mouse</name>
    <dbReference type="NCBI Taxonomy" id="105296"/>
    <lineage>
        <taxon>Eukaryota</taxon>
        <taxon>Metazoa</taxon>
        <taxon>Chordata</taxon>
        <taxon>Craniata</taxon>
        <taxon>Vertebrata</taxon>
        <taxon>Euteleostomi</taxon>
        <taxon>Mammalia</taxon>
        <taxon>Eutheria</taxon>
        <taxon>Euarchontoglires</taxon>
        <taxon>Glires</taxon>
        <taxon>Rodentia</taxon>
        <taxon>Myomorpha</taxon>
        <taxon>Muroidea</taxon>
        <taxon>Muridae</taxon>
        <taxon>Murinae</taxon>
        <taxon>Apodemus</taxon>
    </lineage>
</organism>
<dbReference type="SUPFAM" id="SSF52129">
    <property type="entry name" value="Caspase-like"/>
    <property type="match status" value="2"/>
</dbReference>
<evidence type="ECO:0000259" key="7">
    <source>
        <dbReference type="PROSITE" id="PS50208"/>
    </source>
</evidence>
<dbReference type="PROSITE" id="PS50207">
    <property type="entry name" value="CASPASE_P10"/>
    <property type="match status" value="1"/>
</dbReference>